<evidence type="ECO:0000256" key="3">
    <source>
        <dbReference type="ARBA" id="ARBA00023054"/>
    </source>
</evidence>
<evidence type="ECO:0000313" key="8">
    <source>
        <dbReference type="Proteomes" id="UP000287609"/>
    </source>
</evidence>
<dbReference type="InterPro" id="IPR003959">
    <property type="entry name" value="ATPase_AAA_core"/>
</dbReference>
<evidence type="ECO:0000256" key="1">
    <source>
        <dbReference type="ARBA" id="ARBA00022741"/>
    </source>
</evidence>
<proteinExistence type="inferred from homology"/>
<dbReference type="AlphaFoldDB" id="A0A430FPJ0"/>
<dbReference type="InterPro" id="IPR032501">
    <property type="entry name" value="Prot_ATP_ID_OB_2nd"/>
</dbReference>
<dbReference type="GO" id="GO:0000502">
    <property type="term" value="C:proteasome complex"/>
    <property type="evidence" value="ECO:0007669"/>
    <property type="project" value="InterPro"/>
</dbReference>
<dbReference type="InterPro" id="IPR003960">
    <property type="entry name" value="ATPase_AAA_CS"/>
</dbReference>
<dbReference type="GO" id="GO:0019941">
    <property type="term" value="P:modification-dependent protein catabolic process"/>
    <property type="evidence" value="ECO:0007669"/>
    <property type="project" value="InterPro"/>
</dbReference>
<dbReference type="Pfam" id="PF17758">
    <property type="entry name" value="Prot_ATP_ID_OB_N"/>
    <property type="match status" value="1"/>
</dbReference>
<feature type="domain" description="AAA+ ATPase" evidence="6">
    <location>
        <begin position="233"/>
        <end position="380"/>
    </location>
</feature>
<dbReference type="InterPro" id="IPR027417">
    <property type="entry name" value="P-loop_NTPase"/>
</dbReference>
<dbReference type="InterPro" id="IPR041626">
    <property type="entry name" value="Prot_ATP_ID_OB_N"/>
</dbReference>
<keyword evidence="8" id="KW-1185">Reference proteome</keyword>
<evidence type="ECO:0000256" key="2">
    <source>
        <dbReference type="ARBA" id="ARBA00022840"/>
    </source>
</evidence>
<dbReference type="GO" id="GO:0010498">
    <property type="term" value="P:proteasomal protein catabolic process"/>
    <property type="evidence" value="ECO:0007669"/>
    <property type="project" value="InterPro"/>
</dbReference>
<evidence type="ECO:0000313" key="7">
    <source>
        <dbReference type="EMBL" id="RSX54749.1"/>
    </source>
</evidence>
<keyword evidence="1 4" id="KW-0547">Nucleotide-binding</keyword>
<evidence type="ECO:0000256" key="4">
    <source>
        <dbReference type="RuleBase" id="RU003651"/>
    </source>
</evidence>
<sequence>MAEAQQAQQAVTEQQLAEQNDALQQRNHALAQALTRATQELSKAKAQMEVFAQAPLTYATMVRLISDVTDRNGVQHATAEVIFGGRTMIVAVAPHVQASRLRMGSTVVLNETMVIVDQRTAPVHGVVRTVMQVLDDGRLLVHDGSGSLLVVERAGELIRRTIRTEDRVMLDASQRFALELVPHEDDASLVLEEIPDVSFSDIGGLAEQITRVRDAVELPFLHRELFDAVHLQAPKGVLLYGPPGNGKTMIAKAVARALSTQADRPGVFLSVKGPELLNKYVGESERMIRMIFDRARERAAAGNAVVVFIDEMDSLLRTRGSGVSSDVETTIVPQFLTELDGMEALDNVLVIGASNRIDMIDPAVLRPGRLDVKIRIDRPQQDAACAIVRQYLTDDLPLDENTTAEQLAALLVEQVYATDAHRLLARYIDERGMWIPLYMADVTSGASLKNIVDRAKTKAVKQAIATQTDARITSDMLLEAVNDECHDLARTLADVDAEQWARTNGIGVGTVSRIRMVQEAQQ</sequence>
<comment type="similarity">
    <text evidence="4">Belongs to the AAA ATPase family.</text>
</comment>
<dbReference type="Proteomes" id="UP000287609">
    <property type="component" value="Unassembled WGS sequence"/>
</dbReference>
<organism evidence="7 8">
    <name type="scientific">Bifidobacterium dolichotidis</name>
    <dbReference type="NCBI Taxonomy" id="2306976"/>
    <lineage>
        <taxon>Bacteria</taxon>
        <taxon>Bacillati</taxon>
        <taxon>Actinomycetota</taxon>
        <taxon>Actinomycetes</taxon>
        <taxon>Bifidobacteriales</taxon>
        <taxon>Bifidobacteriaceae</taxon>
        <taxon>Bifidobacterium</taxon>
    </lineage>
</organism>
<dbReference type="GO" id="GO:0005524">
    <property type="term" value="F:ATP binding"/>
    <property type="evidence" value="ECO:0007669"/>
    <property type="project" value="UniProtKB-KW"/>
</dbReference>
<dbReference type="Gene3D" id="1.10.8.60">
    <property type="match status" value="1"/>
</dbReference>
<dbReference type="InterPro" id="IPR003593">
    <property type="entry name" value="AAA+_ATPase"/>
</dbReference>
<dbReference type="Gene3D" id="3.40.50.300">
    <property type="entry name" value="P-loop containing nucleotide triphosphate hydrolases"/>
    <property type="match status" value="1"/>
</dbReference>
<keyword evidence="3 5" id="KW-0175">Coiled coil</keyword>
<dbReference type="InterPro" id="IPR012340">
    <property type="entry name" value="NA-bd_OB-fold"/>
</dbReference>
<dbReference type="InterPro" id="IPR050168">
    <property type="entry name" value="AAA_ATPase_domain"/>
</dbReference>
<dbReference type="PROSITE" id="PS00674">
    <property type="entry name" value="AAA"/>
    <property type="match status" value="1"/>
</dbReference>
<dbReference type="Pfam" id="PF16450">
    <property type="entry name" value="Prot_ATP_ID_OB_C"/>
    <property type="match status" value="1"/>
</dbReference>
<protein>
    <submittedName>
        <fullName evidence="7">ATPase AAA</fullName>
    </submittedName>
</protein>
<reference evidence="7 8" key="1">
    <citation type="submission" date="2018-09" db="EMBL/GenBank/DDBJ databases">
        <title>Characterization of the phylogenetic diversity of five novel species belonging to the genus Bifidobacterium.</title>
        <authorList>
            <person name="Lugli G.A."/>
            <person name="Duranti S."/>
            <person name="Milani C."/>
        </authorList>
    </citation>
    <scope>NUCLEOTIDE SEQUENCE [LARGE SCALE GENOMIC DNA]</scope>
    <source>
        <strain evidence="7 8">2036B</strain>
    </source>
</reference>
<dbReference type="OrthoDB" id="9809379at2"/>
<dbReference type="PANTHER" id="PTHR23077:SF144">
    <property type="entry name" value="PROTEASOME-ASSOCIATED ATPASE"/>
    <property type="match status" value="1"/>
</dbReference>
<dbReference type="FunFam" id="3.40.50.300:FF:001025">
    <property type="entry name" value="ATPase family, AAA domain-containing 2B"/>
    <property type="match status" value="1"/>
</dbReference>
<dbReference type="PANTHER" id="PTHR23077">
    <property type="entry name" value="AAA-FAMILY ATPASE"/>
    <property type="match status" value="1"/>
</dbReference>
<dbReference type="GO" id="GO:0016887">
    <property type="term" value="F:ATP hydrolysis activity"/>
    <property type="evidence" value="ECO:0007669"/>
    <property type="project" value="InterPro"/>
</dbReference>
<dbReference type="Gene3D" id="2.40.50.140">
    <property type="entry name" value="Nucleic acid-binding proteins"/>
    <property type="match status" value="2"/>
</dbReference>
<keyword evidence="2 4" id="KW-0067">ATP-binding</keyword>
<accession>A0A430FPJ0</accession>
<feature type="coiled-coil region" evidence="5">
    <location>
        <begin position="13"/>
        <end position="54"/>
    </location>
</feature>
<comment type="caution">
    <text evidence="7">The sequence shown here is derived from an EMBL/GenBank/DDBJ whole genome shotgun (WGS) entry which is preliminary data.</text>
</comment>
<name>A0A430FPJ0_9BIFI</name>
<dbReference type="EMBL" id="QXGM01000002">
    <property type="protein sequence ID" value="RSX54749.1"/>
    <property type="molecule type" value="Genomic_DNA"/>
</dbReference>
<evidence type="ECO:0000259" key="6">
    <source>
        <dbReference type="SMART" id="SM00382"/>
    </source>
</evidence>
<dbReference type="SUPFAM" id="SSF52540">
    <property type="entry name" value="P-loop containing nucleoside triphosphate hydrolases"/>
    <property type="match status" value="1"/>
</dbReference>
<evidence type="ECO:0000256" key="5">
    <source>
        <dbReference type="SAM" id="Coils"/>
    </source>
</evidence>
<dbReference type="Pfam" id="PF00004">
    <property type="entry name" value="AAA"/>
    <property type="match status" value="1"/>
</dbReference>
<gene>
    <name evidence="7" type="ORF">D2E26_0803</name>
</gene>
<dbReference type="NCBIfam" id="TIGR03689">
    <property type="entry name" value="pup_AAA"/>
    <property type="match status" value="1"/>
</dbReference>
<dbReference type="SMART" id="SM00382">
    <property type="entry name" value="AAA"/>
    <property type="match status" value="1"/>
</dbReference>
<dbReference type="RefSeq" id="WP_125963454.1">
    <property type="nucleotide sequence ID" value="NZ_QXGM01000002.1"/>
</dbReference>
<dbReference type="InterPro" id="IPR022482">
    <property type="entry name" value="Proteasome_ATPase"/>
</dbReference>